<dbReference type="PROSITE" id="PS51186">
    <property type="entry name" value="GNAT"/>
    <property type="match status" value="1"/>
</dbReference>
<keyword evidence="2" id="KW-0012">Acyltransferase</keyword>
<dbReference type="InterPro" id="IPR000182">
    <property type="entry name" value="GNAT_dom"/>
</dbReference>
<evidence type="ECO:0000313" key="5">
    <source>
        <dbReference type="Proteomes" id="UP000009319"/>
    </source>
</evidence>
<protein>
    <submittedName>
        <fullName evidence="4">GCN5-related N-acetyltransferase</fullName>
    </submittedName>
</protein>
<dbReference type="PANTHER" id="PTHR43877">
    <property type="entry name" value="AMINOALKYLPHOSPHONATE N-ACETYLTRANSFERASE-RELATED-RELATED"/>
    <property type="match status" value="1"/>
</dbReference>
<feature type="domain" description="N-acetyltransferase" evidence="3">
    <location>
        <begin position="1"/>
        <end position="161"/>
    </location>
</feature>
<dbReference type="EMBL" id="CANI01000019">
    <property type="protein sequence ID" value="CCM75644.1"/>
    <property type="molecule type" value="Genomic_DNA"/>
</dbReference>
<dbReference type="Pfam" id="PF00583">
    <property type="entry name" value="Acetyltransf_1"/>
    <property type="match status" value="1"/>
</dbReference>
<dbReference type="HOGENOM" id="CLU_013985_19_4_5"/>
<evidence type="ECO:0000259" key="3">
    <source>
        <dbReference type="PROSITE" id="PS51186"/>
    </source>
</evidence>
<dbReference type="GO" id="GO:0016747">
    <property type="term" value="F:acyltransferase activity, transferring groups other than amino-acyl groups"/>
    <property type="evidence" value="ECO:0007669"/>
    <property type="project" value="InterPro"/>
</dbReference>
<dbReference type="Proteomes" id="UP000009319">
    <property type="component" value="Unassembled WGS sequence"/>
</dbReference>
<evidence type="ECO:0000256" key="1">
    <source>
        <dbReference type="ARBA" id="ARBA00022679"/>
    </source>
</evidence>
<proteinExistence type="predicted"/>
<keyword evidence="1 4" id="KW-0808">Transferase</keyword>
<dbReference type="CDD" id="cd04301">
    <property type="entry name" value="NAT_SF"/>
    <property type="match status" value="1"/>
</dbReference>
<dbReference type="PANTHER" id="PTHR43877:SF2">
    <property type="entry name" value="AMINOALKYLPHOSPHONATE N-ACETYLTRANSFERASE-RELATED"/>
    <property type="match status" value="1"/>
</dbReference>
<dbReference type="SUPFAM" id="SSF55729">
    <property type="entry name" value="Acyl-CoA N-acyltransferases (Nat)"/>
    <property type="match status" value="1"/>
</dbReference>
<evidence type="ECO:0000256" key="2">
    <source>
        <dbReference type="ARBA" id="ARBA00023315"/>
    </source>
</evidence>
<accession>K0Q002</accession>
<dbReference type="eggNOG" id="COG1247">
    <property type="taxonomic scope" value="Bacteria"/>
</dbReference>
<organism evidence="4 5">
    <name type="scientific">Rhizobium mesoamericanum STM3625</name>
    <dbReference type="NCBI Taxonomy" id="1211777"/>
    <lineage>
        <taxon>Bacteria</taxon>
        <taxon>Pseudomonadati</taxon>
        <taxon>Pseudomonadota</taxon>
        <taxon>Alphaproteobacteria</taxon>
        <taxon>Hyphomicrobiales</taxon>
        <taxon>Rhizobiaceae</taxon>
        <taxon>Rhizobium/Agrobacterium group</taxon>
        <taxon>Rhizobium</taxon>
    </lineage>
</organism>
<sequence>MIRILGIEDVAIFKAIRLEALLTEPAAFASSVEDWEALSDDEWRTRLADGPIFAAFKGNDPIGIMGLSRQRASKIAHRATLIMVYVRGSERAGGHARELLNATVAFARKSGIRQLELAVSAENTSARRFYEREGFHEVGRSGGFIHDSREIDDVIMVRRINDHENVGLHR</sequence>
<dbReference type="Gene3D" id="3.40.630.30">
    <property type="match status" value="1"/>
</dbReference>
<comment type="caution">
    <text evidence="4">The sequence shown here is derived from an EMBL/GenBank/DDBJ whole genome shotgun (WGS) entry which is preliminary data.</text>
</comment>
<gene>
    <name evidence="4" type="ORF">BN77_2814</name>
</gene>
<dbReference type="STRING" id="1211777.BN77_2814"/>
<dbReference type="InterPro" id="IPR050832">
    <property type="entry name" value="Bact_Acetyltransf"/>
</dbReference>
<reference evidence="4 5" key="1">
    <citation type="journal article" date="2013" name="Genome Announc.">
        <title>Draft Genome Sequence of Rhizobium mesoamericanum STM3625, a Nitrogen-Fixing Symbiont of Mimosa pudica Isolated in French Guiana (South America).</title>
        <authorList>
            <person name="Moulin L."/>
            <person name="Mornico D."/>
            <person name="Melkonian R."/>
            <person name="Klonowska A."/>
        </authorList>
    </citation>
    <scope>NUCLEOTIDE SEQUENCE [LARGE SCALE GENOMIC DNA]</scope>
    <source>
        <strain evidence="4 5">STM3625</strain>
    </source>
</reference>
<evidence type="ECO:0000313" key="4">
    <source>
        <dbReference type="EMBL" id="CCM75644.1"/>
    </source>
</evidence>
<dbReference type="InterPro" id="IPR016181">
    <property type="entry name" value="Acyl_CoA_acyltransferase"/>
</dbReference>
<name>K0Q002_9HYPH</name>
<keyword evidence="5" id="KW-1185">Reference proteome</keyword>
<dbReference type="AlphaFoldDB" id="K0Q002"/>